<keyword evidence="3" id="KW-1185">Reference proteome</keyword>
<name>A0A9W9FVR5_9EURO</name>
<evidence type="ECO:0000313" key="2">
    <source>
        <dbReference type="EMBL" id="KAJ5107268.1"/>
    </source>
</evidence>
<dbReference type="AlphaFoldDB" id="A0A9W9FVR5"/>
<evidence type="ECO:0000259" key="1">
    <source>
        <dbReference type="PROSITE" id="PS51186"/>
    </source>
</evidence>
<dbReference type="Proteomes" id="UP001149165">
    <property type="component" value="Unassembled WGS sequence"/>
</dbReference>
<dbReference type="InterPro" id="IPR016181">
    <property type="entry name" value="Acyl_CoA_acyltransferase"/>
</dbReference>
<proteinExistence type="predicted"/>
<dbReference type="SUPFAM" id="SSF55729">
    <property type="entry name" value="Acyl-CoA N-acyltransferases (Nat)"/>
    <property type="match status" value="1"/>
</dbReference>
<gene>
    <name evidence="2" type="ORF">N7456_003943</name>
</gene>
<dbReference type="OrthoDB" id="2821191at2759"/>
<organism evidence="2 3">
    <name type="scientific">Penicillium angulare</name>
    <dbReference type="NCBI Taxonomy" id="116970"/>
    <lineage>
        <taxon>Eukaryota</taxon>
        <taxon>Fungi</taxon>
        <taxon>Dikarya</taxon>
        <taxon>Ascomycota</taxon>
        <taxon>Pezizomycotina</taxon>
        <taxon>Eurotiomycetes</taxon>
        <taxon>Eurotiomycetidae</taxon>
        <taxon>Eurotiales</taxon>
        <taxon>Aspergillaceae</taxon>
        <taxon>Penicillium</taxon>
    </lineage>
</organism>
<feature type="domain" description="N-acetyltransferase" evidence="1">
    <location>
        <begin position="63"/>
        <end position="212"/>
    </location>
</feature>
<sequence length="214" mass="23546">MSSPRKNKIESAIKNGSHDISIVRGRVDDGPAVLNLLDTAVAWLASQDRTGQWGASSFSQNPKRVEQITEFATSGHGIWLAIKNTTDTHTEDQNELHVAQPQIINERSSGSVIGALAIGDRSDYVAPVSEPELYIRLLVTDRQCAGHGIGKRLLDHARELANRAGISLLRVDCYAGDDGKLVKYYEPQGFERVESSTMNGDWPCQVLAQRLNHE</sequence>
<reference evidence="2" key="1">
    <citation type="submission" date="2022-11" db="EMBL/GenBank/DDBJ databases">
        <authorList>
            <person name="Petersen C."/>
        </authorList>
    </citation>
    <scope>NUCLEOTIDE SEQUENCE</scope>
    <source>
        <strain evidence="2">IBT 30069</strain>
    </source>
</reference>
<reference evidence="2" key="2">
    <citation type="journal article" date="2023" name="IMA Fungus">
        <title>Comparative genomic study of the Penicillium genus elucidates a diverse pangenome and 15 lateral gene transfer events.</title>
        <authorList>
            <person name="Petersen C."/>
            <person name="Sorensen T."/>
            <person name="Nielsen M.R."/>
            <person name="Sondergaard T.E."/>
            <person name="Sorensen J.L."/>
            <person name="Fitzpatrick D.A."/>
            <person name="Frisvad J.C."/>
            <person name="Nielsen K.L."/>
        </authorList>
    </citation>
    <scope>NUCLEOTIDE SEQUENCE</scope>
    <source>
        <strain evidence="2">IBT 30069</strain>
    </source>
</reference>
<comment type="caution">
    <text evidence="2">The sequence shown here is derived from an EMBL/GenBank/DDBJ whole genome shotgun (WGS) entry which is preliminary data.</text>
</comment>
<dbReference type="InterPro" id="IPR000182">
    <property type="entry name" value="GNAT_dom"/>
</dbReference>
<protein>
    <recommendedName>
        <fullName evidence="1">N-acetyltransferase domain-containing protein</fullName>
    </recommendedName>
</protein>
<dbReference type="EMBL" id="JAPQKH010000003">
    <property type="protein sequence ID" value="KAJ5107268.1"/>
    <property type="molecule type" value="Genomic_DNA"/>
</dbReference>
<dbReference type="GO" id="GO:0016747">
    <property type="term" value="F:acyltransferase activity, transferring groups other than amino-acyl groups"/>
    <property type="evidence" value="ECO:0007669"/>
    <property type="project" value="InterPro"/>
</dbReference>
<evidence type="ECO:0000313" key="3">
    <source>
        <dbReference type="Proteomes" id="UP001149165"/>
    </source>
</evidence>
<dbReference type="Pfam" id="PF00583">
    <property type="entry name" value="Acetyltransf_1"/>
    <property type="match status" value="1"/>
</dbReference>
<accession>A0A9W9FVR5</accession>
<dbReference type="CDD" id="cd04301">
    <property type="entry name" value="NAT_SF"/>
    <property type="match status" value="1"/>
</dbReference>
<dbReference type="Gene3D" id="3.40.630.30">
    <property type="match status" value="1"/>
</dbReference>
<dbReference type="PROSITE" id="PS51186">
    <property type="entry name" value="GNAT"/>
    <property type="match status" value="1"/>
</dbReference>